<name>A0ABU1IQB3_9BACL</name>
<evidence type="ECO:0000313" key="1">
    <source>
        <dbReference type="EMBL" id="MDR6225940.1"/>
    </source>
</evidence>
<dbReference type="RefSeq" id="WP_309865199.1">
    <property type="nucleotide sequence ID" value="NZ_JAVDQG010000004.1"/>
</dbReference>
<dbReference type="Pfam" id="PF20316">
    <property type="entry name" value="DUF6612"/>
    <property type="match status" value="1"/>
</dbReference>
<dbReference type="Proteomes" id="UP001185012">
    <property type="component" value="Unassembled WGS sequence"/>
</dbReference>
<protein>
    <recommendedName>
        <fullName evidence="3">Lipoprotein</fullName>
    </recommendedName>
</protein>
<accession>A0ABU1IQB3</accession>
<dbReference type="EMBL" id="JAVDQG010000004">
    <property type="protein sequence ID" value="MDR6225940.1"/>
    <property type="molecule type" value="Genomic_DNA"/>
</dbReference>
<dbReference type="InterPro" id="IPR046720">
    <property type="entry name" value="DUF6612"/>
</dbReference>
<dbReference type="Gene3D" id="2.50.20.20">
    <property type="match status" value="1"/>
</dbReference>
<keyword evidence="2" id="KW-1185">Reference proteome</keyword>
<evidence type="ECO:0000313" key="2">
    <source>
        <dbReference type="Proteomes" id="UP001185012"/>
    </source>
</evidence>
<comment type="caution">
    <text evidence="1">The sequence shown here is derived from an EMBL/GenBank/DDBJ whole genome shotgun (WGS) entry which is preliminary data.</text>
</comment>
<proteinExistence type="predicted"/>
<reference evidence="1 2" key="1">
    <citation type="submission" date="2023-07" db="EMBL/GenBank/DDBJ databases">
        <title>Genomic Encyclopedia of Type Strains, Phase IV (KMG-IV): sequencing the most valuable type-strain genomes for metagenomic binning, comparative biology and taxonomic classification.</title>
        <authorList>
            <person name="Goeker M."/>
        </authorList>
    </citation>
    <scope>NUCLEOTIDE SEQUENCE [LARGE SCALE GENOMIC DNA]</scope>
    <source>
        <strain evidence="1 2">DSM 45903</strain>
    </source>
</reference>
<gene>
    <name evidence="1" type="ORF">JOE21_001946</name>
</gene>
<sequence length="290" mass="32545">MKKPLHLCLLLIFLVMITGCSLFGGAEPEESGQAKAEADRPTPPAMEILQNAEESMMDIKGVRYDVAGDQNLRLAQDGKMETASMDFNAGLHLARDPFGIHLKGYMNTDTDTVPMETYLSEGVWYNRMDQGDWMRTKGPSFGEGQGQTPLPTESLKQLRLVLEKQSNGGEGVRMTAEEESYVLEMNLSEEGLKKQLGDDYKKIRKELEPSWAEIGLPLADRDARLVQVNRRISVDKETFMPTQIDHLTVWEIPLEKGSVTLEQNMIMSYAGESTESVTVPQEVKENARDR</sequence>
<dbReference type="PROSITE" id="PS51257">
    <property type="entry name" value="PROKAR_LIPOPROTEIN"/>
    <property type="match status" value="1"/>
</dbReference>
<evidence type="ECO:0008006" key="3">
    <source>
        <dbReference type="Google" id="ProtNLM"/>
    </source>
</evidence>
<organism evidence="1 2">
    <name type="scientific">Desmospora profundinema</name>
    <dbReference type="NCBI Taxonomy" id="1571184"/>
    <lineage>
        <taxon>Bacteria</taxon>
        <taxon>Bacillati</taxon>
        <taxon>Bacillota</taxon>
        <taxon>Bacilli</taxon>
        <taxon>Bacillales</taxon>
        <taxon>Thermoactinomycetaceae</taxon>
        <taxon>Desmospora</taxon>
    </lineage>
</organism>